<dbReference type="Gene3D" id="1.20.1050.80">
    <property type="entry name" value="VPS9 domain"/>
    <property type="match status" value="1"/>
</dbReference>
<dbReference type="GO" id="GO:0005737">
    <property type="term" value="C:cytoplasm"/>
    <property type="evidence" value="ECO:0007669"/>
    <property type="project" value="TreeGrafter"/>
</dbReference>
<dbReference type="SUPFAM" id="SSF82185">
    <property type="entry name" value="Histone H3 K4-specific methyltransferase SET7/9 N-terminal domain"/>
    <property type="match status" value="2"/>
</dbReference>
<dbReference type="InterPro" id="IPR057248">
    <property type="entry name" value="Alsin-like_PH"/>
</dbReference>
<dbReference type="InterPro" id="IPR003123">
    <property type="entry name" value="VPS9"/>
</dbReference>
<dbReference type="Gene3D" id="2.30.29.30">
    <property type="entry name" value="Pleckstrin-homology domain (PH domain)/Phosphotyrosine-binding domain (PTB)"/>
    <property type="match status" value="1"/>
</dbReference>
<dbReference type="SUPFAM" id="SSF50985">
    <property type="entry name" value="RCC1/BLIP-II"/>
    <property type="match status" value="1"/>
</dbReference>
<evidence type="ECO:0000313" key="6">
    <source>
        <dbReference type="EMBL" id="KAK3083188.1"/>
    </source>
</evidence>
<dbReference type="PANTHER" id="PTHR46089:SF2">
    <property type="entry name" value="ALSIN HOMOLOG"/>
    <property type="match status" value="1"/>
</dbReference>
<evidence type="ECO:0000256" key="1">
    <source>
        <dbReference type="ARBA" id="ARBA00022658"/>
    </source>
</evidence>
<dbReference type="InterPro" id="IPR003409">
    <property type="entry name" value="MORN"/>
</dbReference>
<dbReference type="SUPFAM" id="SSF109993">
    <property type="entry name" value="VPS9 domain"/>
    <property type="match status" value="1"/>
</dbReference>
<dbReference type="PROSITE" id="PS50012">
    <property type="entry name" value="RCC1_3"/>
    <property type="match status" value="2"/>
</dbReference>
<feature type="repeat" description="RCC1" evidence="3">
    <location>
        <begin position="255"/>
        <end position="306"/>
    </location>
</feature>
<dbReference type="Gene3D" id="2.130.10.30">
    <property type="entry name" value="Regulator of chromosome condensation 1/beta-lactamase-inhibitor protein II"/>
    <property type="match status" value="1"/>
</dbReference>
<dbReference type="InterPro" id="IPR000408">
    <property type="entry name" value="Reg_chr_condens"/>
</dbReference>
<evidence type="ECO:0000256" key="4">
    <source>
        <dbReference type="SAM" id="MobiDB-lite"/>
    </source>
</evidence>
<sequence length="1688" mass="190719">MPSNIKKSGVEANDEKTEVSKESAESGKDEKLNVQNSSEPNLVRSRDKIGTNLSKSKSIINEKEARLYLSGQFEEEKDEDVVKSMTNSVNEETSPGLRSTIGNFLSTMQTYPTEMIQSVATVPYHVTSAISNITDRFTATYGASTLDKDDKSDSSGLGSNLLLVDLDTSEEDLQGIGQEKAPGTGPGEGDMAESSFISAYTPCLDESGVEVRLEMSQKSKSARTVEVKQERFEKEAGATEQTKSVENQMPVTIETEVWAWGKNSKGQLGLSDEIDRDEPTLVKSLSNKHVIKISAGAHHSLALTSDSQVYSWGQNASHQLGRDDDPTKPCKIQLIQGCYIWDISAGNSFSIFLMDRAGFQPEVHYVGKHPTKDLYVPVYKTKRLTALNCLKQVGWIRNIMAGGDNCGCLSCWSFTGFTGTLFEVAATERRFYCYLHRIHNSVIMRLRESDFYKTMDVFPYKPTMQNLLAAFERITTMVGESSTEMTTAIRHGRSFLGCSFFTNYGSFVEEFKQYLVCYTDILAIAGFEFIIKSGSSFFDKLNAELTRLLDISSDSKDVKQSPAVKLRRLFARPFSHIKEYCRLAEKLSCNYPNDSEAYKLLNKVSLNWDSLRHKVNKEQSVAENTKTFWESCNFQKLIDAIKVPSRRLIKDSKSSPLSLQNAGRMSTHNFLLFNDLFVHAQYSSFKVFPLDTLWVEASSSDNEKQQLVTLTMPEEKLVLIAQSSEGKPFIDGDPQSGSLPPDIRHATHGFLRHGTYRDASYSGYWMNGKMHGRGEIRWNDGRKYMGYFKDGLQHGHGKLVIIQDDGKERTMEGYWREGHLHGLAKVRYANGDLYEGQYKDGQRHGHGIYKQGQITSTQASVYIGDWVQDKKQGYGVMDDIMKGEKYMGMWKDNQRSGSGIIVTLDGMYFEGTFVSDNLIGQGLMLTYENSCYEGEFSGITQLQGKGKLTMSNGDVLEGMFSGSWNEGLKINGVFNKSIVEVAHKASSVRHSSSYGTMCVPAEQRWEGMFEHCRSMLGVKVQGQPETKKAWENVAVMLVKGKKNLQEIQKGSSVKTRRLMNLLDDLEKIPPYNLNKLTIEYYSQITQYLTKAFEVPFHPLGKLMEGLVEVFRAAYIGIGAHPRLLDHAVKEIRSYVTRLYSCVRILFPDLPNTGGPQHIVSETVGQGVDSGQFDQDGLVNEEEEEIEVVSAGALLHPLLLPKIYPPLFDLYALYNDKEDEKYWDRVKKLNKQGDVGLMAYLGIDQKFWMIDESLFSKKAQSISSIKHHFYMSSVESLQKISTAFSPKDKLEAIKLTFLDITKNMQESLGEAYMCCMDELFPLFQFVVIRAQIHHLGAEIHLIRDLMEPHLENGELGIMFTTLHNLNYVCRTIQLNDKFQRTTSGELFLQADDGDADRILIFASPDNVENLCAAPDIYCDGTFYTAPPMFDSIFTIHAFVGDVMFPLVYSLLPKRDTATYTRFFTLLKDIATRHNRQLTPTTINLDFESASRNAATQAFPNVQLKGCLFHFTQAIWRKTQSLGMQVDYRNQQDVQLLVRRMTALPLIPLPNLDDYWLHAVADAPPRTDCTRLLDYVAETWMEGRLSPETWNHFSTNGPRTNNHLEGWHNKLKKRVGASHPHIYKLINIFQKEQAANEVKMVQYTSGGTRRKKSKKYRDVDEKLSNLKADLLAGRKTCVEYGDAASYLLKL</sequence>
<feature type="domain" description="VPS9" evidence="5">
    <location>
        <begin position="1230"/>
        <end position="1377"/>
    </location>
</feature>
<dbReference type="InterPro" id="IPR009091">
    <property type="entry name" value="RCC1/BLIP-II"/>
</dbReference>
<feature type="repeat" description="RCC1" evidence="3">
    <location>
        <begin position="307"/>
        <end position="356"/>
    </location>
</feature>
<dbReference type="PROSITE" id="PS51205">
    <property type="entry name" value="VPS9"/>
    <property type="match status" value="1"/>
</dbReference>
<comment type="caution">
    <text evidence="6">The sequence shown here is derived from an EMBL/GenBank/DDBJ whole genome shotgun (WGS) entry which is preliminary data.</text>
</comment>
<dbReference type="InterPro" id="IPR018289">
    <property type="entry name" value="MULE_transposase_dom"/>
</dbReference>
<dbReference type="SUPFAM" id="SSF48065">
    <property type="entry name" value="DBL homology domain (DH-domain)"/>
    <property type="match status" value="1"/>
</dbReference>
<dbReference type="Pfam" id="PF00415">
    <property type="entry name" value="RCC1"/>
    <property type="match status" value="2"/>
</dbReference>
<dbReference type="Pfam" id="PF26202">
    <property type="entry name" value="HA_Alsin"/>
    <property type="match status" value="1"/>
</dbReference>
<dbReference type="InterPro" id="IPR037191">
    <property type="entry name" value="VPS9_dom_sf"/>
</dbReference>
<dbReference type="GO" id="GO:0031267">
    <property type="term" value="F:small GTPase binding"/>
    <property type="evidence" value="ECO:0007669"/>
    <property type="project" value="TreeGrafter"/>
</dbReference>
<dbReference type="PANTHER" id="PTHR46089">
    <property type="entry name" value="ALSIN HOMOLOG"/>
    <property type="match status" value="1"/>
</dbReference>
<evidence type="ECO:0000256" key="2">
    <source>
        <dbReference type="ARBA" id="ARBA00022737"/>
    </source>
</evidence>
<dbReference type="Gene3D" id="2.20.110.10">
    <property type="entry name" value="Histone H3 K4-specific methyltransferase SET7/9 N-terminal domain"/>
    <property type="match status" value="3"/>
</dbReference>
<evidence type="ECO:0000313" key="7">
    <source>
        <dbReference type="Proteomes" id="UP001186944"/>
    </source>
</evidence>
<dbReference type="EMBL" id="VSWD01000014">
    <property type="protein sequence ID" value="KAK3083188.1"/>
    <property type="molecule type" value="Genomic_DNA"/>
</dbReference>
<gene>
    <name evidence="6" type="ORF">FSP39_016315</name>
</gene>
<proteinExistence type="predicted"/>
<dbReference type="InterPro" id="IPR051984">
    <property type="entry name" value="Alsin"/>
</dbReference>
<accession>A0AA88XEP6</accession>
<dbReference type="GO" id="GO:0005085">
    <property type="term" value="F:guanyl-nucleotide exchange factor activity"/>
    <property type="evidence" value="ECO:0007669"/>
    <property type="project" value="UniProtKB-KW"/>
</dbReference>
<evidence type="ECO:0000259" key="5">
    <source>
        <dbReference type="PROSITE" id="PS51205"/>
    </source>
</evidence>
<dbReference type="Pfam" id="PF25389">
    <property type="entry name" value="DH_ALS2"/>
    <property type="match status" value="1"/>
</dbReference>
<dbReference type="Pfam" id="PF10551">
    <property type="entry name" value="MULE"/>
    <property type="match status" value="1"/>
</dbReference>
<keyword evidence="1" id="KW-0344">Guanine-nucleotide releasing factor</keyword>
<dbReference type="Gene3D" id="1.20.900.10">
    <property type="entry name" value="Dbl homology (DH) domain"/>
    <property type="match status" value="1"/>
</dbReference>
<reference evidence="6" key="1">
    <citation type="submission" date="2019-08" db="EMBL/GenBank/DDBJ databases">
        <title>The improved chromosome-level genome for the pearl oyster Pinctada fucata martensii using PacBio sequencing and Hi-C.</title>
        <authorList>
            <person name="Zheng Z."/>
        </authorList>
    </citation>
    <scope>NUCLEOTIDE SEQUENCE</scope>
    <source>
        <strain evidence="6">ZZ-2019</strain>
        <tissue evidence="6">Adductor muscle</tissue>
    </source>
</reference>
<dbReference type="Pfam" id="PF25383">
    <property type="entry name" value="PH_alsin"/>
    <property type="match status" value="1"/>
</dbReference>
<dbReference type="SMART" id="SM00698">
    <property type="entry name" value="MORN"/>
    <property type="match status" value="7"/>
</dbReference>
<feature type="region of interest" description="Disordered" evidence="4">
    <location>
        <begin position="1"/>
        <end position="50"/>
    </location>
</feature>
<dbReference type="Proteomes" id="UP001186944">
    <property type="component" value="Unassembled WGS sequence"/>
</dbReference>
<keyword evidence="7" id="KW-1185">Reference proteome</keyword>
<organism evidence="6 7">
    <name type="scientific">Pinctada imbricata</name>
    <name type="common">Atlantic pearl-oyster</name>
    <name type="synonym">Pinctada martensii</name>
    <dbReference type="NCBI Taxonomy" id="66713"/>
    <lineage>
        <taxon>Eukaryota</taxon>
        <taxon>Metazoa</taxon>
        <taxon>Spiralia</taxon>
        <taxon>Lophotrochozoa</taxon>
        <taxon>Mollusca</taxon>
        <taxon>Bivalvia</taxon>
        <taxon>Autobranchia</taxon>
        <taxon>Pteriomorphia</taxon>
        <taxon>Pterioida</taxon>
        <taxon>Pterioidea</taxon>
        <taxon>Pteriidae</taxon>
        <taxon>Pinctada</taxon>
    </lineage>
</organism>
<protein>
    <recommendedName>
        <fullName evidence="5">VPS9 domain-containing protein</fullName>
    </recommendedName>
</protein>
<evidence type="ECO:0000256" key="3">
    <source>
        <dbReference type="PROSITE-ProRule" id="PRU00235"/>
    </source>
</evidence>
<dbReference type="InterPro" id="IPR011993">
    <property type="entry name" value="PH-like_dom_sf"/>
</dbReference>
<dbReference type="InterPro" id="IPR059093">
    <property type="entry name" value="HA_Alsin"/>
</dbReference>
<keyword evidence="2" id="KW-0677">Repeat</keyword>
<dbReference type="GO" id="GO:0016197">
    <property type="term" value="P:endosomal transport"/>
    <property type="evidence" value="ECO:0007669"/>
    <property type="project" value="TreeGrafter"/>
</dbReference>
<dbReference type="PRINTS" id="PR00633">
    <property type="entry name" value="RCCNDNSATION"/>
</dbReference>
<dbReference type="Pfam" id="PF02493">
    <property type="entry name" value="MORN"/>
    <property type="match status" value="6"/>
</dbReference>
<dbReference type="PROSITE" id="PS00626">
    <property type="entry name" value="RCC1_2"/>
    <property type="match status" value="1"/>
</dbReference>
<dbReference type="InterPro" id="IPR035899">
    <property type="entry name" value="DBL_dom_sf"/>
</dbReference>
<dbReference type="Pfam" id="PF02204">
    <property type="entry name" value="VPS9"/>
    <property type="match status" value="1"/>
</dbReference>
<name>A0AA88XEP6_PINIB</name>
<feature type="compositionally biased region" description="Basic and acidic residues" evidence="4">
    <location>
        <begin position="13"/>
        <end position="32"/>
    </location>
</feature>